<protein>
    <recommendedName>
        <fullName evidence="3">phospholipase D</fullName>
        <ecNumber evidence="3">3.1.4.4</ecNumber>
    </recommendedName>
</protein>
<dbReference type="InterPro" id="IPR001736">
    <property type="entry name" value="PLipase_D/transphosphatidylase"/>
</dbReference>
<dbReference type="PANTHER" id="PTHR43856">
    <property type="entry name" value="CARDIOLIPIN HYDROLASE"/>
    <property type="match status" value="1"/>
</dbReference>
<evidence type="ECO:0000259" key="7">
    <source>
        <dbReference type="PROSITE" id="PS50035"/>
    </source>
</evidence>
<dbReference type="GO" id="GO:0016891">
    <property type="term" value="F:RNA endonuclease activity producing 5'-phosphomonoesters, hydrolytic mechanism"/>
    <property type="evidence" value="ECO:0007669"/>
    <property type="project" value="TreeGrafter"/>
</dbReference>
<dbReference type="eggNOG" id="COG1502">
    <property type="taxonomic scope" value="Bacteria"/>
</dbReference>
<evidence type="ECO:0000256" key="2">
    <source>
        <dbReference type="ARBA" id="ARBA00008664"/>
    </source>
</evidence>
<comment type="similarity">
    <text evidence="2">Belongs to the phospholipase D family.</text>
</comment>
<dbReference type="InterPro" id="IPR025202">
    <property type="entry name" value="PLD-like_dom"/>
</dbReference>
<keyword evidence="5" id="KW-0442">Lipid degradation</keyword>
<evidence type="ECO:0000313" key="8">
    <source>
        <dbReference type="EMBL" id="AEH50467.1"/>
    </source>
</evidence>
<dbReference type="EMBL" id="CP002351">
    <property type="protein sequence ID" value="AEH50467.1"/>
    <property type="molecule type" value="Genomic_DNA"/>
</dbReference>
<keyword evidence="9" id="KW-1185">Reference proteome</keyword>
<keyword evidence="4" id="KW-0378">Hydrolase</keyword>
<dbReference type="EC" id="3.1.4.4" evidence="3"/>
<dbReference type="Pfam" id="PF13091">
    <property type="entry name" value="PLDc_2"/>
    <property type="match status" value="2"/>
</dbReference>
<keyword evidence="6" id="KW-0443">Lipid metabolism</keyword>
<comment type="catalytic activity">
    <reaction evidence="1">
        <text>a 1,2-diacyl-sn-glycero-3-phosphocholine + H2O = a 1,2-diacyl-sn-glycero-3-phosphate + choline + H(+)</text>
        <dbReference type="Rhea" id="RHEA:14445"/>
        <dbReference type="ChEBI" id="CHEBI:15354"/>
        <dbReference type="ChEBI" id="CHEBI:15377"/>
        <dbReference type="ChEBI" id="CHEBI:15378"/>
        <dbReference type="ChEBI" id="CHEBI:57643"/>
        <dbReference type="ChEBI" id="CHEBI:58608"/>
        <dbReference type="EC" id="3.1.4.4"/>
    </reaction>
</comment>
<name>F7YVG0_9THEM</name>
<proteinExistence type="inferred from homology"/>
<dbReference type="PATRIC" id="fig|688269.3.peg.383"/>
<dbReference type="KEGG" id="tta:Theth_0372"/>
<evidence type="ECO:0000256" key="6">
    <source>
        <dbReference type="ARBA" id="ARBA00023098"/>
    </source>
</evidence>
<reference evidence="8 9" key="1">
    <citation type="submission" date="2010-11" db="EMBL/GenBank/DDBJ databases">
        <title>The complete genome of Thermotoga thermarum DSM 5069.</title>
        <authorList>
            <consortium name="US DOE Joint Genome Institute (JGI-PGF)"/>
            <person name="Lucas S."/>
            <person name="Copeland A."/>
            <person name="Lapidus A."/>
            <person name="Bruce D."/>
            <person name="Goodwin L."/>
            <person name="Pitluck S."/>
            <person name="Kyrpides N."/>
            <person name="Mavromatis K."/>
            <person name="Ivanova N."/>
            <person name="Zeytun A."/>
            <person name="Brettin T."/>
            <person name="Detter J.C."/>
            <person name="Tapia R."/>
            <person name="Han C."/>
            <person name="Land M."/>
            <person name="Hauser L."/>
            <person name="Markowitz V."/>
            <person name="Cheng J.-F."/>
            <person name="Hugenholtz P."/>
            <person name="Woyke T."/>
            <person name="Wu D."/>
            <person name="Spring S."/>
            <person name="Schroeder M."/>
            <person name="Brambilla E."/>
            <person name="Klenk H.-P."/>
            <person name="Eisen J.A."/>
        </authorList>
    </citation>
    <scope>NUCLEOTIDE SEQUENCE [LARGE SCALE GENOMIC DNA]</scope>
    <source>
        <strain evidence="8 9">DSM 5069</strain>
    </source>
</reference>
<evidence type="ECO:0000256" key="1">
    <source>
        <dbReference type="ARBA" id="ARBA00000798"/>
    </source>
</evidence>
<dbReference type="Gene3D" id="3.30.870.10">
    <property type="entry name" value="Endonuclease Chain A"/>
    <property type="match status" value="2"/>
</dbReference>
<dbReference type="OrthoDB" id="37007at2"/>
<dbReference type="AlphaFoldDB" id="F7YVG0"/>
<dbReference type="HOGENOM" id="CLU_082411_0_0_0"/>
<dbReference type="GO" id="GO:0004630">
    <property type="term" value="F:phospholipase D activity"/>
    <property type="evidence" value="ECO:0007669"/>
    <property type="project" value="UniProtKB-EC"/>
</dbReference>
<dbReference type="SMART" id="SM00155">
    <property type="entry name" value="PLDc"/>
    <property type="match status" value="2"/>
</dbReference>
<dbReference type="GO" id="GO:0006793">
    <property type="term" value="P:phosphorus metabolic process"/>
    <property type="evidence" value="ECO:0007669"/>
    <property type="project" value="UniProtKB-ARBA"/>
</dbReference>
<organism evidence="8 9">
    <name type="scientific">Pseudothermotoga thermarum DSM 5069</name>
    <dbReference type="NCBI Taxonomy" id="688269"/>
    <lineage>
        <taxon>Bacteria</taxon>
        <taxon>Thermotogati</taxon>
        <taxon>Thermotogota</taxon>
        <taxon>Thermotogae</taxon>
        <taxon>Thermotogales</taxon>
        <taxon>Thermotogaceae</taxon>
        <taxon>Pseudothermotoga</taxon>
    </lineage>
</organism>
<feature type="domain" description="PLD phosphodiesterase" evidence="7">
    <location>
        <begin position="232"/>
        <end position="259"/>
    </location>
</feature>
<feature type="domain" description="PLD phosphodiesterase" evidence="7">
    <location>
        <begin position="87"/>
        <end position="114"/>
    </location>
</feature>
<evidence type="ECO:0000256" key="4">
    <source>
        <dbReference type="ARBA" id="ARBA00022801"/>
    </source>
</evidence>
<dbReference type="STRING" id="688269.Theth_0372"/>
<dbReference type="RefSeq" id="WP_013931690.1">
    <property type="nucleotide sequence ID" value="NC_015707.1"/>
</dbReference>
<dbReference type="InterPro" id="IPR051406">
    <property type="entry name" value="PLD_domain"/>
</dbReference>
<sequence length="298" mass="33930" precursor="true">MKVVLPLIMISLVGFSVNILFTPLEDVSKIVDLINSAENNVFIVTYSIDHPLIVESLQSAWNRGVNVKVICETLLLNVSFPIMLDVESSLMHMKFMVVDSSILALGSANFTTNSLHTSYNDILIFQDEFLATKFEDFFDELWHGNVQPFEVHLGKIYITNHQLEKTVLFELSKAKKSIKVMMFALSHPKVWSTLKVLASKGVRVDILVDRWFFKNSSLSKMPFSCFNLKVYNDFTVHSKLFIIDEETVITGSANATVSSYNANAEMLAVIKDKKIVEKYLKYFENVWQGGESVEDLRF</sequence>
<dbReference type="SUPFAM" id="SSF56024">
    <property type="entry name" value="Phospholipase D/nuclease"/>
    <property type="match status" value="2"/>
</dbReference>
<dbReference type="GO" id="GO:0016042">
    <property type="term" value="P:lipid catabolic process"/>
    <property type="evidence" value="ECO:0007669"/>
    <property type="project" value="UniProtKB-KW"/>
</dbReference>
<evidence type="ECO:0000256" key="3">
    <source>
        <dbReference type="ARBA" id="ARBA00012027"/>
    </source>
</evidence>
<accession>F7YVG0</accession>
<dbReference type="PANTHER" id="PTHR43856:SF1">
    <property type="entry name" value="MITOCHONDRIAL CARDIOLIPIN HYDROLASE"/>
    <property type="match status" value="1"/>
</dbReference>
<evidence type="ECO:0000256" key="5">
    <source>
        <dbReference type="ARBA" id="ARBA00022963"/>
    </source>
</evidence>
<dbReference type="CDD" id="cd09116">
    <property type="entry name" value="PLDc_Nuc_like"/>
    <property type="match status" value="1"/>
</dbReference>
<gene>
    <name evidence="8" type="ORF">Theth_0372</name>
</gene>
<dbReference type="PROSITE" id="PS50035">
    <property type="entry name" value="PLD"/>
    <property type="match status" value="2"/>
</dbReference>
<evidence type="ECO:0000313" key="9">
    <source>
        <dbReference type="Proteomes" id="UP000006804"/>
    </source>
</evidence>
<dbReference type="Proteomes" id="UP000006804">
    <property type="component" value="Chromosome"/>
</dbReference>